<evidence type="ECO:0000313" key="2">
    <source>
        <dbReference type="Proteomes" id="UP000565468"/>
    </source>
</evidence>
<sequence>MRARPQLVLDLAGVLISNFSPTFWPRLENESGATFQEMKQQFGYIRKDLWTGKLREKDFWIWLGSRLEQIPQEEAQRWLISALKPLPALQQLERWSEAADIHILSNHCQEWLEHLLPLIEPFAESVTVSNQVGLCKPEPEIYTLVSHHFGELNEEIDILYVDDQDKNLEPARQLGWKTLLADPEHRWISIVEQYLFRSVVEDH</sequence>
<organism evidence="1 2">
    <name type="scientific">Paenibacillus lemnae</name>
    <dbReference type="NCBI Taxonomy" id="1330551"/>
    <lineage>
        <taxon>Bacteria</taxon>
        <taxon>Bacillati</taxon>
        <taxon>Bacillota</taxon>
        <taxon>Bacilli</taxon>
        <taxon>Bacillales</taxon>
        <taxon>Paenibacillaceae</taxon>
        <taxon>Paenibacillus</taxon>
    </lineage>
</organism>
<dbReference type="PANTHER" id="PTHR43611">
    <property type="entry name" value="ALPHA-D-GLUCOSE 1-PHOSPHATE PHOSPHATASE"/>
    <property type="match status" value="1"/>
</dbReference>
<dbReference type="InterPro" id="IPR036412">
    <property type="entry name" value="HAD-like_sf"/>
</dbReference>
<reference evidence="1 2" key="1">
    <citation type="submission" date="2020-04" db="EMBL/GenBank/DDBJ databases">
        <title>Paenibacillus algicola sp. nov., a novel marine bacterium producing alginate lyase.</title>
        <authorList>
            <person name="Huang H."/>
        </authorList>
    </citation>
    <scope>NUCLEOTIDE SEQUENCE [LARGE SCALE GENOMIC DNA]</scope>
    <source>
        <strain evidence="1 2">L7-75</strain>
    </source>
</reference>
<dbReference type="NCBIfam" id="TIGR01509">
    <property type="entry name" value="HAD-SF-IA-v3"/>
    <property type="match status" value="1"/>
</dbReference>
<gene>
    <name evidence="1" type="ORF">HII30_14770</name>
</gene>
<keyword evidence="2" id="KW-1185">Reference proteome</keyword>
<dbReference type="Gene3D" id="1.10.150.240">
    <property type="entry name" value="Putative phosphatase, domain 2"/>
    <property type="match status" value="1"/>
</dbReference>
<dbReference type="InterPro" id="IPR006439">
    <property type="entry name" value="HAD-SF_hydro_IA"/>
</dbReference>
<dbReference type="AlphaFoldDB" id="A0A848M7P7"/>
<name>A0A848M7P7_PAELE</name>
<dbReference type="GO" id="GO:0016787">
    <property type="term" value="F:hydrolase activity"/>
    <property type="evidence" value="ECO:0007669"/>
    <property type="project" value="UniProtKB-KW"/>
</dbReference>
<dbReference type="RefSeq" id="WP_169505815.1">
    <property type="nucleotide sequence ID" value="NZ_JABBPN010000014.1"/>
</dbReference>
<dbReference type="InterPro" id="IPR023214">
    <property type="entry name" value="HAD_sf"/>
</dbReference>
<evidence type="ECO:0000313" key="1">
    <source>
        <dbReference type="EMBL" id="NMO97027.1"/>
    </source>
</evidence>
<proteinExistence type="predicted"/>
<dbReference type="Proteomes" id="UP000565468">
    <property type="component" value="Unassembled WGS sequence"/>
</dbReference>
<keyword evidence="1" id="KW-0378">Hydrolase</keyword>
<dbReference type="PANTHER" id="PTHR43611:SF3">
    <property type="entry name" value="FLAVIN MONONUCLEOTIDE HYDROLASE 1, CHLOROPLATIC"/>
    <property type="match status" value="1"/>
</dbReference>
<accession>A0A848M7P7</accession>
<dbReference type="Gene3D" id="3.40.50.1000">
    <property type="entry name" value="HAD superfamily/HAD-like"/>
    <property type="match status" value="1"/>
</dbReference>
<dbReference type="SUPFAM" id="SSF56784">
    <property type="entry name" value="HAD-like"/>
    <property type="match status" value="1"/>
</dbReference>
<protein>
    <submittedName>
        <fullName evidence="1">HAD-IA family hydrolase</fullName>
    </submittedName>
</protein>
<dbReference type="InterPro" id="IPR023198">
    <property type="entry name" value="PGP-like_dom2"/>
</dbReference>
<dbReference type="EMBL" id="JABBPN010000014">
    <property type="protein sequence ID" value="NMO97027.1"/>
    <property type="molecule type" value="Genomic_DNA"/>
</dbReference>
<comment type="caution">
    <text evidence="1">The sequence shown here is derived from an EMBL/GenBank/DDBJ whole genome shotgun (WGS) entry which is preliminary data.</text>
</comment>